<feature type="transmembrane region" description="Helical" evidence="1">
    <location>
        <begin position="85"/>
        <end position="104"/>
    </location>
</feature>
<feature type="transmembrane region" description="Helical" evidence="1">
    <location>
        <begin position="142"/>
        <end position="164"/>
    </location>
</feature>
<dbReference type="RefSeq" id="WP_369277969.1">
    <property type="nucleotide sequence ID" value="NZ_JBJVMW010000019.1"/>
</dbReference>
<evidence type="ECO:0000259" key="2">
    <source>
        <dbReference type="PROSITE" id="PS50924"/>
    </source>
</evidence>
<keyword evidence="4" id="KW-1185">Reference proteome</keyword>
<feature type="transmembrane region" description="Helical" evidence="1">
    <location>
        <begin position="12"/>
        <end position="34"/>
    </location>
</feature>
<keyword evidence="1" id="KW-0472">Membrane</keyword>
<feature type="transmembrane region" description="Helical" evidence="1">
    <location>
        <begin position="171"/>
        <end position="193"/>
    </location>
</feature>
<evidence type="ECO:0000256" key="1">
    <source>
        <dbReference type="PROSITE-ProRule" id="PRU00244"/>
    </source>
</evidence>
<evidence type="ECO:0000313" key="3">
    <source>
        <dbReference type="EMBL" id="MFM9648518.1"/>
    </source>
</evidence>
<name>A0ABW9IKN0_STRGJ</name>
<comment type="caution">
    <text evidence="3">The sequence shown here is derived from an EMBL/GenBank/DDBJ whole genome shotgun (WGS) entry which is preliminary data.</text>
</comment>
<proteinExistence type="predicted"/>
<reference evidence="3 4" key="1">
    <citation type="submission" date="2024-12" db="EMBL/GenBank/DDBJ databases">
        <title>Forecasting of Potato common scab and diversities of Pathogenic streptomyces spp. in china.</title>
        <authorList>
            <person name="Handique U."/>
            <person name="Wu J."/>
        </authorList>
    </citation>
    <scope>NUCLEOTIDE SEQUENCE [LARGE SCALE GENOMIC DNA]</scope>
    <source>
        <strain evidence="3 4">ZRIMU1585</strain>
    </source>
</reference>
<dbReference type="Pfam" id="PF03707">
    <property type="entry name" value="MHYT"/>
    <property type="match status" value="3"/>
</dbReference>
<keyword evidence="1" id="KW-0812">Transmembrane</keyword>
<feature type="domain" description="MHYT" evidence="2">
    <location>
        <begin position="10"/>
        <end position="199"/>
    </location>
</feature>
<feature type="transmembrane region" description="Helical" evidence="1">
    <location>
        <begin position="111"/>
        <end position="130"/>
    </location>
</feature>
<keyword evidence="1" id="KW-1133">Transmembrane helix</keyword>
<evidence type="ECO:0000313" key="4">
    <source>
        <dbReference type="Proteomes" id="UP001631993"/>
    </source>
</evidence>
<gene>
    <name evidence="3" type="ORF">ACKI1S_20455</name>
</gene>
<dbReference type="Proteomes" id="UP001631993">
    <property type="component" value="Unassembled WGS sequence"/>
</dbReference>
<feature type="transmembrane region" description="Helical" evidence="1">
    <location>
        <begin position="46"/>
        <end position="65"/>
    </location>
</feature>
<dbReference type="PROSITE" id="PS50924">
    <property type="entry name" value="MHYT"/>
    <property type="match status" value="1"/>
</dbReference>
<sequence length="285" mass="29630">MHGTVDGFSYGLVTPLVAYLMACLGGALGLRCTTRALLVAHSWRPGWLALGAAAIGSGIWTMHFVAMMGFSVTGAPIHYDKPMTYASLGVAVVMVGVGIFIVGYKGATGTALFTGGTITGLGIASMHYLGMAGMRFDGKFEYNTLTVGISVAIAMAAATAALWAAGQVRGFLWSVGASLVMGLAVTGMHYTGMAALSVDLHTTGTPSAGDSPAALLAPMLIGPLAFLCLAGVVVMFDPLMVMGKPDWTPAEHKPGVPAHPHTVGRTRLRTRRKVALHESRTPQNR</sequence>
<dbReference type="EMBL" id="JBJVNE010000009">
    <property type="protein sequence ID" value="MFM9648518.1"/>
    <property type="molecule type" value="Genomic_DNA"/>
</dbReference>
<accession>A0ABW9IKN0</accession>
<feature type="transmembrane region" description="Helical" evidence="1">
    <location>
        <begin position="213"/>
        <end position="236"/>
    </location>
</feature>
<organism evidence="3 4">
    <name type="scientific">Streptomyces galilaeus</name>
    <dbReference type="NCBI Taxonomy" id="33899"/>
    <lineage>
        <taxon>Bacteria</taxon>
        <taxon>Bacillati</taxon>
        <taxon>Actinomycetota</taxon>
        <taxon>Actinomycetes</taxon>
        <taxon>Kitasatosporales</taxon>
        <taxon>Streptomycetaceae</taxon>
        <taxon>Streptomyces</taxon>
    </lineage>
</organism>
<dbReference type="InterPro" id="IPR005330">
    <property type="entry name" value="MHYT_dom"/>
</dbReference>
<dbReference type="PANTHER" id="PTHR35152">
    <property type="entry name" value="DOMAIN SIGNALLING PROTEIN, PUTATIVE (AFU_ORTHOLOGUE AFUA_5G11310)-RELATED"/>
    <property type="match status" value="1"/>
</dbReference>
<protein>
    <submittedName>
        <fullName evidence="3">MHYT domain-containing protein</fullName>
    </submittedName>
</protein>
<dbReference type="PANTHER" id="PTHR35152:SF1">
    <property type="entry name" value="DOMAIN SIGNALLING PROTEIN, PUTATIVE (AFU_ORTHOLOGUE AFUA_5G11310)-RELATED"/>
    <property type="match status" value="1"/>
</dbReference>